<keyword evidence="5" id="KW-1185">Reference proteome</keyword>
<proteinExistence type="predicted"/>
<dbReference type="RefSeq" id="WP_394847421.1">
    <property type="nucleotide sequence ID" value="NZ_CP089982.1"/>
</dbReference>
<comment type="cofactor">
    <cofactor evidence="1">
        <name>FAD</name>
        <dbReference type="ChEBI" id="CHEBI:57692"/>
    </cofactor>
</comment>
<sequence>MTGPLRIAVVGGGVAGITAAHLLQRKHIVTLYERDRQIGGHANAARIEEPLDGHGASRRTVEVDTAFLIFHSGSYPLFMQLLREWGLQDRCIDVEMSFGFLNQKSGLRYTVNRGIGGAFVQPHNVLRPRYLRLLAEIYRFRRSNFSDLEGDEKTTLGEYLRRRGYSESFIEDFIFPMGVSVWSLPLRGMLSFPAATFARFFAHNRMLKMAHGARWQTLRGGSRQYIRAFLRNFRGQVETGYAVQAVRRPLSGRPRIVLKNSREHEYDRVVIATHADDALRLLRESATAKERRLLGAWRYSAAKTVLHTDASVLPGNNLESWGSWNVVYTPGADATVTYDITRIQRPANRKQYFVTIGDVDVNRSKVLHRYEYRHPLYDARAIATQRHLWELNTGDGVLYCGSYFGRGFHEDAIRSASHVAEGLGVEW</sequence>
<dbReference type="Gene3D" id="3.50.50.60">
    <property type="entry name" value="FAD/NAD(P)-binding domain"/>
    <property type="match status" value="1"/>
</dbReference>
<dbReference type="Proteomes" id="UP001379533">
    <property type="component" value="Chromosome"/>
</dbReference>
<evidence type="ECO:0000313" key="5">
    <source>
        <dbReference type="Proteomes" id="UP001379533"/>
    </source>
</evidence>
<dbReference type="PRINTS" id="PR00757">
    <property type="entry name" value="AMINEOXDASEF"/>
</dbReference>
<dbReference type="EMBL" id="CP089982">
    <property type="protein sequence ID" value="WXA96805.1"/>
    <property type="molecule type" value="Genomic_DNA"/>
</dbReference>
<protein>
    <submittedName>
        <fullName evidence="4">FAD-dependent oxidoreductase</fullName>
    </submittedName>
</protein>
<evidence type="ECO:0000259" key="3">
    <source>
        <dbReference type="Pfam" id="PF01593"/>
    </source>
</evidence>
<dbReference type="SUPFAM" id="SSF51905">
    <property type="entry name" value="FAD/NAD(P)-binding domain"/>
    <property type="match status" value="1"/>
</dbReference>
<evidence type="ECO:0000313" key="4">
    <source>
        <dbReference type="EMBL" id="WXA96805.1"/>
    </source>
</evidence>
<dbReference type="PANTHER" id="PTHR42923:SF17">
    <property type="entry name" value="AMINE OXIDASE DOMAIN-CONTAINING PROTEIN"/>
    <property type="match status" value="1"/>
</dbReference>
<dbReference type="PANTHER" id="PTHR42923">
    <property type="entry name" value="PROTOPORPHYRINOGEN OXIDASE"/>
    <property type="match status" value="1"/>
</dbReference>
<dbReference type="InterPro" id="IPR036188">
    <property type="entry name" value="FAD/NAD-bd_sf"/>
</dbReference>
<dbReference type="InterPro" id="IPR002937">
    <property type="entry name" value="Amino_oxidase"/>
</dbReference>
<dbReference type="Pfam" id="PF01593">
    <property type="entry name" value="Amino_oxidase"/>
    <property type="match status" value="1"/>
</dbReference>
<dbReference type="InterPro" id="IPR050464">
    <property type="entry name" value="Zeta_carotene_desat/Oxidored"/>
</dbReference>
<accession>A0ABZ2KGW0</accession>
<gene>
    <name evidence="4" type="ORF">LZC95_08140</name>
</gene>
<reference evidence="4 5" key="1">
    <citation type="submission" date="2021-12" db="EMBL/GenBank/DDBJ databases">
        <title>Discovery of the Pendulisporaceae a myxobacterial family with distinct sporulation behavior and unique specialized metabolism.</title>
        <authorList>
            <person name="Garcia R."/>
            <person name="Popoff A."/>
            <person name="Bader C.D."/>
            <person name="Loehr J."/>
            <person name="Walesch S."/>
            <person name="Walt C."/>
            <person name="Boldt J."/>
            <person name="Bunk B."/>
            <person name="Haeckl F.J.F.P.J."/>
            <person name="Gunesch A.P."/>
            <person name="Birkelbach J."/>
            <person name="Nuebel U."/>
            <person name="Pietschmann T."/>
            <person name="Bach T."/>
            <person name="Mueller R."/>
        </authorList>
    </citation>
    <scope>NUCLEOTIDE SEQUENCE [LARGE SCALE GENOMIC DNA]</scope>
    <source>
        <strain evidence="4 5">MSr12523</strain>
    </source>
</reference>
<organism evidence="4 5">
    <name type="scientific">Pendulispora brunnea</name>
    <dbReference type="NCBI Taxonomy" id="2905690"/>
    <lineage>
        <taxon>Bacteria</taxon>
        <taxon>Pseudomonadati</taxon>
        <taxon>Myxococcota</taxon>
        <taxon>Myxococcia</taxon>
        <taxon>Myxococcales</taxon>
        <taxon>Sorangiineae</taxon>
        <taxon>Pendulisporaceae</taxon>
        <taxon>Pendulispora</taxon>
    </lineage>
</organism>
<keyword evidence="2" id="KW-0560">Oxidoreductase</keyword>
<feature type="domain" description="Amine oxidase" evidence="3">
    <location>
        <begin position="14"/>
        <end position="312"/>
    </location>
</feature>
<evidence type="ECO:0000256" key="1">
    <source>
        <dbReference type="ARBA" id="ARBA00001974"/>
    </source>
</evidence>
<name>A0ABZ2KGW0_9BACT</name>
<dbReference type="InterPro" id="IPR001613">
    <property type="entry name" value="Flavin_amine_oxidase"/>
</dbReference>
<evidence type="ECO:0000256" key="2">
    <source>
        <dbReference type="ARBA" id="ARBA00023002"/>
    </source>
</evidence>